<gene>
    <name evidence="2" type="ORF">MA16_Dca012297</name>
</gene>
<dbReference type="AlphaFoldDB" id="A0A2I0WR96"/>
<keyword evidence="3" id="KW-1185">Reference proteome</keyword>
<evidence type="ECO:0000313" key="3">
    <source>
        <dbReference type="Proteomes" id="UP000233837"/>
    </source>
</evidence>
<protein>
    <submittedName>
        <fullName evidence="2">Uncharacterized protein</fullName>
    </submittedName>
</protein>
<dbReference type="Proteomes" id="UP000233837">
    <property type="component" value="Unassembled WGS sequence"/>
</dbReference>
<keyword evidence="1" id="KW-1133">Transmembrane helix</keyword>
<evidence type="ECO:0000313" key="2">
    <source>
        <dbReference type="EMBL" id="PKU78177.1"/>
    </source>
</evidence>
<keyword evidence="1" id="KW-0812">Transmembrane</keyword>
<reference evidence="2 3" key="1">
    <citation type="journal article" date="2016" name="Sci. Rep.">
        <title>The Dendrobium catenatum Lindl. genome sequence provides insights into polysaccharide synthase, floral development and adaptive evolution.</title>
        <authorList>
            <person name="Zhang G.Q."/>
            <person name="Xu Q."/>
            <person name="Bian C."/>
            <person name="Tsai W.C."/>
            <person name="Yeh C.M."/>
            <person name="Liu K.W."/>
            <person name="Yoshida K."/>
            <person name="Zhang L.S."/>
            <person name="Chang S.B."/>
            <person name="Chen F."/>
            <person name="Shi Y."/>
            <person name="Su Y.Y."/>
            <person name="Zhang Y.Q."/>
            <person name="Chen L.J."/>
            <person name="Yin Y."/>
            <person name="Lin M."/>
            <person name="Huang H."/>
            <person name="Deng H."/>
            <person name="Wang Z.W."/>
            <person name="Zhu S.L."/>
            <person name="Zhao X."/>
            <person name="Deng C."/>
            <person name="Niu S.C."/>
            <person name="Huang J."/>
            <person name="Wang M."/>
            <person name="Liu G.H."/>
            <person name="Yang H.J."/>
            <person name="Xiao X.J."/>
            <person name="Hsiao Y.Y."/>
            <person name="Wu W.L."/>
            <person name="Chen Y.Y."/>
            <person name="Mitsuda N."/>
            <person name="Ohme-Takagi M."/>
            <person name="Luo Y.B."/>
            <person name="Van de Peer Y."/>
            <person name="Liu Z.J."/>
        </authorList>
    </citation>
    <scope>NUCLEOTIDE SEQUENCE [LARGE SCALE GENOMIC DNA]</scope>
    <source>
        <tissue evidence="2">The whole plant</tissue>
    </source>
</reference>
<feature type="transmembrane region" description="Helical" evidence="1">
    <location>
        <begin position="81"/>
        <end position="99"/>
    </location>
</feature>
<accession>A0A2I0WR96</accession>
<evidence type="ECO:0000256" key="1">
    <source>
        <dbReference type="SAM" id="Phobius"/>
    </source>
</evidence>
<proteinExistence type="predicted"/>
<keyword evidence="1" id="KW-0472">Membrane</keyword>
<dbReference type="EMBL" id="KZ502472">
    <property type="protein sequence ID" value="PKU78177.1"/>
    <property type="molecule type" value="Genomic_DNA"/>
</dbReference>
<organism evidence="2 3">
    <name type="scientific">Dendrobium catenatum</name>
    <dbReference type="NCBI Taxonomy" id="906689"/>
    <lineage>
        <taxon>Eukaryota</taxon>
        <taxon>Viridiplantae</taxon>
        <taxon>Streptophyta</taxon>
        <taxon>Embryophyta</taxon>
        <taxon>Tracheophyta</taxon>
        <taxon>Spermatophyta</taxon>
        <taxon>Magnoliopsida</taxon>
        <taxon>Liliopsida</taxon>
        <taxon>Asparagales</taxon>
        <taxon>Orchidaceae</taxon>
        <taxon>Epidendroideae</taxon>
        <taxon>Malaxideae</taxon>
        <taxon>Dendrobiinae</taxon>
        <taxon>Dendrobium</taxon>
    </lineage>
</organism>
<sequence>MHGETRMKLWVCACDRDQVDILQSPFFDVGFDFDDTIEDYIDRIQYTLVDVIDEQRSKGRWIILGRPPFSTTPATYPRTTILGSFFLGMTSILMWRLFFR</sequence>
<reference evidence="2 3" key="2">
    <citation type="journal article" date="2017" name="Nature">
        <title>The Apostasia genome and the evolution of orchids.</title>
        <authorList>
            <person name="Zhang G.Q."/>
            <person name="Liu K.W."/>
            <person name="Li Z."/>
            <person name="Lohaus R."/>
            <person name="Hsiao Y.Y."/>
            <person name="Niu S.C."/>
            <person name="Wang J.Y."/>
            <person name="Lin Y.C."/>
            <person name="Xu Q."/>
            <person name="Chen L.J."/>
            <person name="Yoshida K."/>
            <person name="Fujiwara S."/>
            <person name="Wang Z.W."/>
            <person name="Zhang Y.Q."/>
            <person name="Mitsuda N."/>
            <person name="Wang M."/>
            <person name="Liu G.H."/>
            <person name="Pecoraro L."/>
            <person name="Huang H.X."/>
            <person name="Xiao X.J."/>
            <person name="Lin M."/>
            <person name="Wu X.Y."/>
            <person name="Wu W.L."/>
            <person name="Chen Y.Y."/>
            <person name="Chang S.B."/>
            <person name="Sakamoto S."/>
            <person name="Ohme-Takagi M."/>
            <person name="Yagi M."/>
            <person name="Zeng S.J."/>
            <person name="Shen C.Y."/>
            <person name="Yeh C.M."/>
            <person name="Luo Y.B."/>
            <person name="Tsai W.C."/>
            <person name="Van de Peer Y."/>
            <person name="Liu Z.J."/>
        </authorList>
    </citation>
    <scope>NUCLEOTIDE SEQUENCE [LARGE SCALE GENOMIC DNA]</scope>
    <source>
        <tissue evidence="2">The whole plant</tissue>
    </source>
</reference>
<name>A0A2I0WR96_9ASPA</name>